<name>A0A061D7Q2_BABBI</name>
<keyword evidence="5" id="KW-1185">Reference proteome</keyword>
<accession>A0A061D7Q2</accession>
<reference evidence="5" key="1">
    <citation type="submission" date="2014-06" db="EMBL/GenBank/DDBJ databases">
        <authorList>
            <person name="Aslett M."/>
            <person name="De Silva N."/>
        </authorList>
    </citation>
    <scope>NUCLEOTIDE SEQUENCE [LARGE SCALE GENOMIC DNA]</scope>
    <source>
        <strain evidence="5">Bond</strain>
    </source>
</reference>
<dbReference type="PANTHER" id="PTHR45994:SF1">
    <property type="entry name" value="FI21225P1"/>
    <property type="match status" value="1"/>
</dbReference>
<dbReference type="SUPFAM" id="SSF48452">
    <property type="entry name" value="TPR-like"/>
    <property type="match status" value="1"/>
</dbReference>
<dbReference type="EMBL" id="LK391708">
    <property type="protein sequence ID" value="CDR94929.1"/>
    <property type="molecule type" value="Genomic_DNA"/>
</dbReference>
<dbReference type="GO" id="GO:0051879">
    <property type="term" value="F:Hsp90 protein binding"/>
    <property type="evidence" value="ECO:0007669"/>
    <property type="project" value="TreeGrafter"/>
</dbReference>
<sequence length="1140" mass="126150">MDEGQLIEALPRLEKAKDDANVLYRERRFKAAAQAYTQLVAEILAVEPSAANVAALSAAAKEASVKDENVSRLLATLLSNAALCYYQEQSIDKASELWEACLSVDAYNYKAAYNLAQCHVARKELKKALELVARCQNIALTKGMNNTKSLPHAELMQRIGSTVERDYDERQGYSGNDAIFAALESGQSVRDNLEKLSMQSRTETARNRVIPRLIKVIKGATDVVKHASTHADTWGTIHVLLQDVGSATEAELLSQLSSGLSEHSLDLVSYGKEVMKCIENNRSAAKSLYAVAFQFGRVCYHLGSTASLEALCSIVERVEPELEQRIYSCVYQYFSRPRHDEKRAVDGHFSTVLSRLLETMLGQCELGCPNERRDTIERVLVSIFVMAPTRFAISEETLNGVITRLLSAYVAFAPDPALSNCLLQSQWYMAMRCLHVSNKSLFKEYMLTGGLVPPLIGNFMIVGWEEASMSQLRLFSSEVIVFCMDYMELRQQVVETKVNEQTLVEFLRHDVGFAKFLGKLVERDGEIEEYCRKGKFEFKSPLISDMERSLHEFKLLILSKLAVHSTEVMRQICDAFEVMGMVPLAIVANLIDGYRVDLLIDSLSFLTLHGEAKEDVVVDMLLPVLRWSESSADCKDRTFYMVCQTLANLTRSRSHRDNFNRDPSTGAMYDEAQISALREAYEKLPAASRPKSNGEYDEGSEELAERSRKAILSLHDDVPGLLINLARKASPDNAETDSSESGKSGSASRYDSAAYLVILETLHNVTAPRATRGKMHTAGALRFFLNAASNSAHQKSKRSRYFTQSVAQICMSSDPRNLSYRDALDACGLLVKLLRDDSELLQYEAALGLTNLLAVDDSVRQRVWKVGGWDALGALLSSDNALLKAAGLEGWCNFANDSGCVTSHIYSKLSDLLDDEERRIRKESEAENPADSAGDGGSDDEEGDQTTDANVKTTASDVQTTDANVKTTASDVQTTDSDNQATDNDAQTTDTDKAEEAAASSDCLKKVPILQMHDINVMLMFAADTSDLRCAKASTGALAHLSNDVRVAGYLPLCSKFDRLIVAADSLEDRDALQRVFTIFNHVQQGHEVGESAAREYVAKVKRDIRACTERNMPKMKACGLLDLAEEVLRHSDITDNSIA</sequence>
<proteinExistence type="predicted"/>
<dbReference type="OMA" id="NDLIYEC"/>
<evidence type="ECO:0000256" key="2">
    <source>
        <dbReference type="ARBA" id="ARBA00022490"/>
    </source>
</evidence>
<dbReference type="STRING" id="5866.A0A061D7Q2"/>
<evidence type="ECO:0000256" key="1">
    <source>
        <dbReference type="ARBA" id="ARBA00004496"/>
    </source>
</evidence>
<dbReference type="InterPro" id="IPR011990">
    <property type="entry name" value="TPR-like_helical_dom_sf"/>
</dbReference>
<feature type="compositionally biased region" description="Polar residues" evidence="3">
    <location>
        <begin position="946"/>
        <end position="977"/>
    </location>
</feature>
<dbReference type="RefSeq" id="XP_012767115.1">
    <property type="nucleotide sequence ID" value="XM_012911661.1"/>
</dbReference>
<feature type="compositionally biased region" description="Low complexity" evidence="3">
    <location>
        <begin position="978"/>
        <end position="989"/>
    </location>
</feature>
<evidence type="ECO:0000313" key="5">
    <source>
        <dbReference type="Proteomes" id="UP000033188"/>
    </source>
</evidence>
<evidence type="ECO:0000313" key="4">
    <source>
        <dbReference type="EMBL" id="CDR94929.1"/>
    </source>
</evidence>
<organism evidence="4 5">
    <name type="scientific">Babesia bigemina</name>
    <dbReference type="NCBI Taxonomy" id="5866"/>
    <lineage>
        <taxon>Eukaryota</taxon>
        <taxon>Sar</taxon>
        <taxon>Alveolata</taxon>
        <taxon>Apicomplexa</taxon>
        <taxon>Aconoidasida</taxon>
        <taxon>Piroplasmida</taxon>
        <taxon>Babesiidae</taxon>
        <taxon>Babesia</taxon>
    </lineage>
</organism>
<dbReference type="InterPro" id="IPR016024">
    <property type="entry name" value="ARM-type_fold"/>
</dbReference>
<dbReference type="Proteomes" id="UP000033188">
    <property type="component" value="Chromosome 2"/>
</dbReference>
<dbReference type="VEuPathDB" id="PiroplasmaDB:BBBOND_0200860"/>
<dbReference type="PANTHER" id="PTHR45994">
    <property type="entry name" value="FI21225P1"/>
    <property type="match status" value="1"/>
</dbReference>
<dbReference type="GO" id="GO:0005737">
    <property type="term" value="C:cytoplasm"/>
    <property type="evidence" value="ECO:0007669"/>
    <property type="project" value="UniProtKB-SubCell"/>
</dbReference>
<dbReference type="Gene3D" id="1.25.10.10">
    <property type="entry name" value="Leucine-rich Repeat Variant"/>
    <property type="match status" value="1"/>
</dbReference>
<dbReference type="KEGG" id="bbig:BBBOND_0200860"/>
<protein>
    <submittedName>
        <fullName evidence="4">Uncharacterized protein</fullName>
    </submittedName>
</protein>
<dbReference type="SUPFAM" id="SSF48371">
    <property type="entry name" value="ARM repeat"/>
    <property type="match status" value="1"/>
</dbReference>
<comment type="subcellular location">
    <subcellularLocation>
        <location evidence="1">Cytoplasm</location>
    </subcellularLocation>
</comment>
<dbReference type="InterPro" id="IPR011989">
    <property type="entry name" value="ARM-like"/>
</dbReference>
<keyword evidence="2" id="KW-0963">Cytoplasm</keyword>
<dbReference type="OrthoDB" id="433738at2759"/>
<dbReference type="Gene3D" id="1.25.40.10">
    <property type="entry name" value="Tetratricopeptide repeat domain"/>
    <property type="match status" value="1"/>
</dbReference>
<gene>
    <name evidence="4" type="ORF">BBBOND_0200860</name>
</gene>
<feature type="region of interest" description="Disordered" evidence="3">
    <location>
        <begin position="920"/>
        <end position="994"/>
    </location>
</feature>
<dbReference type="GeneID" id="24563470"/>
<evidence type="ECO:0000256" key="3">
    <source>
        <dbReference type="SAM" id="MobiDB-lite"/>
    </source>
</evidence>
<dbReference type="AlphaFoldDB" id="A0A061D7Q2"/>